<evidence type="ECO:0000313" key="3">
    <source>
        <dbReference type="Proteomes" id="UP000627369"/>
    </source>
</evidence>
<name>A0A919KYL1_9MICO</name>
<reference evidence="2" key="1">
    <citation type="journal article" date="2014" name="Int. J. Syst. Evol. Microbiol.">
        <title>Complete genome sequence of Corynebacterium casei LMG S-19264T (=DSM 44701T), isolated from a smear-ripened cheese.</title>
        <authorList>
            <consortium name="US DOE Joint Genome Institute (JGI-PGF)"/>
            <person name="Walter F."/>
            <person name="Albersmeier A."/>
            <person name="Kalinowski J."/>
            <person name="Ruckert C."/>
        </authorList>
    </citation>
    <scope>NUCLEOTIDE SEQUENCE</scope>
    <source>
        <strain evidence="2">CGMCC 4.7398</strain>
    </source>
</reference>
<comment type="caution">
    <text evidence="2">The sequence shown here is derived from an EMBL/GenBank/DDBJ whole genome shotgun (WGS) entry which is preliminary data.</text>
</comment>
<dbReference type="InterPro" id="IPR050662">
    <property type="entry name" value="Sec-metab_biosynth-thioest"/>
</dbReference>
<dbReference type="AlphaFoldDB" id="A0A919KYL1"/>
<dbReference type="Proteomes" id="UP000627369">
    <property type="component" value="Unassembled WGS sequence"/>
</dbReference>
<organism evidence="2 3">
    <name type="scientific">Promicromonospora soli</name>
    <dbReference type="NCBI Taxonomy" id="2035533"/>
    <lineage>
        <taxon>Bacteria</taxon>
        <taxon>Bacillati</taxon>
        <taxon>Actinomycetota</taxon>
        <taxon>Actinomycetes</taxon>
        <taxon>Micrococcales</taxon>
        <taxon>Promicromonosporaceae</taxon>
        <taxon>Promicromonospora</taxon>
    </lineage>
</organism>
<dbReference type="InterPro" id="IPR001279">
    <property type="entry name" value="Metallo-B-lactamas"/>
</dbReference>
<dbReference type="RefSeq" id="WP_189670897.1">
    <property type="nucleotide sequence ID" value="NZ_BNAS01000006.1"/>
</dbReference>
<dbReference type="InterPro" id="IPR036866">
    <property type="entry name" value="RibonucZ/Hydroxyglut_hydro"/>
</dbReference>
<feature type="domain" description="Metallo-beta-lactamase" evidence="1">
    <location>
        <begin position="32"/>
        <end position="134"/>
    </location>
</feature>
<protein>
    <recommendedName>
        <fullName evidence="1">Metallo-beta-lactamase domain-containing protein</fullName>
    </recommendedName>
</protein>
<dbReference type="PANTHER" id="PTHR23131">
    <property type="entry name" value="ENDORIBONUCLEASE LACTB2"/>
    <property type="match status" value="1"/>
</dbReference>
<gene>
    <name evidence="2" type="ORF">GCM10017772_38410</name>
</gene>
<dbReference type="SUPFAM" id="SSF56281">
    <property type="entry name" value="Metallo-hydrolase/oxidoreductase"/>
    <property type="match status" value="1"/>
</dbReference>
<dbReference type="Gene3D" id="3.60.15.10">
    <property type="entry name" value="Ribonuclease Z/Hydroxyacylglutathione hydrolase-like"/>
    <property type="match status" value="1"/>
</dbReference>
<dbReference type="EMBL" id="BNAS01000006">
    <property type="protein sequence ID" value="GHH77427.1"/>
    <property type="molecule type" value="Genomic_DNA"/>
</dbReference>
<evidence type="ECO:0000259" key="1">
    <source>
        <dbReference type="Pfam" id="PF00753"/>
    </source>
</evidence>
<dbReference type="PANTHER" id="PTHR23131:SF0">
    <property type="entry name" value="ENDORIBONUCLEASE LACTB2"/>
    <property type="match status" value="1"/>
</dbReference>
<reference evidence="2" key="2">
    <citation type="submission" date="2020-09" db="EMBL/GenBank/DDBJ databases">
        <authorList>
            <person name="Sun Q."/>
            <person name="Zhou Y."/>
        </authorList>
    </citation>
    <scope>NUCLEOTIDE SEQUENCE</scope>
    <source>
        <strain evidence="2">CGMCC 4.7398</strain>
    </source>
</reference>
<accession>A0A919KYL1</accession>
<evidence type="ECO:0000313" key="2">
    <source>
        <dbReference type="EMBL" id="GHH77427.1"/>
    </source>
</evidence>
<sequence>METLNAQVLASPEVASYLRDGDERAASFDRMKRPGGYPDDYSFRACPVDAELSDGQRLSVGTLELEVLSTPGHSSGHISYALHRSGGVDLFSGDAAFANGRILLQDIWDCSIVDSTRSVRRLADLKPDGLYPGHGTVAITLGWHHLYSAMEEISAGLPPRQLTF</sequence>
<proteinExistence type="predicted"/>
<keyword evidence="3" id="KW-1185">Reference proteome</keyword>
<dbReference type="Pfam" id="PF00753">
    <property type="entry name" value="Lactamase_B"/>
    <property type="match status" value="1"/>
</dbReference>